<evidence type="ECO:0000256" key="1">
    <source>
        <dbReference type="ARBA" id="ARBA00022723"/>
    </source>
</evidence>
<dbReference type="PROSITE" id="PS50865">
    <property type="entry name" value="ZF_MYND_2"/>
    <property type="match status" value="1"/>
</dbReference>
<reference evidence="8 9" key="1">
    <citation type="journal article" date="2018" name="Biotechnol. Biofuels">
        <title>Integrative visual omics of the white-rot fungus Polyporus brumalis exposes the biotechnological potential of its oxidative enzymes for delignifying raw plant biomass.</title>
        <authorList>
            <person name="Miyauchi S."/>
            <person name="Rancon A."/>
            <person name="Drula E."/>
            <person name="Hage H."/>
            <person name="Chaduli D."/>
            <person name="Favel A."/>
            <person name="Grisel S."/>
            <person name="Henrissat B."/>
            <person name="Herpoel-Gimbert I."/>
            <person name="Ruiz-Duenas F.J."/>
            <person name="Chevret D."/>
            <person name="Hainaut M."/>
            <person name="Lin J."/>
            <person name="Wang M."/>
            <person name="Pangilinan J."/>
            <person name="Lipzen A."/>
            <person name="Lesage-Meessen L."/>
            <person name="Navarro D."/>
            <person name="Riley R."/>
            <person name="Grigoriev I.V."/>
            <person name="Zhou S."/>
            <person name="Raouche S."/>
            <person name="Rosso M.N."/>
        </authorList>
    </citation>
    <scope>NUCLEOTIDE SEQUENCE [LARGE SCALE GENOMIC DNA]</scope>
    <source>
        <strain evidence="8 9">BRFM 1820</strain>
    </source>
</reference>
<dbReference type="PANTHER" id="PTHR12197">
    <property type="entry name" value="HISTONE-LYSINE N-METHYLTRANSFERASE SMYD"/>
    <property type="match status" value="1"/>
</dbReference>
<dbReference type="InterPro" id="IPR050869">
    <property type="entry name" value="H3K4_H4K5_MeTrfase"/>
</dbReference>
<keyword evidence="2 4" id="KW-0863">Zinc-finger</keyword>
<dbReference type="EMBL" id="KZ857384">
    <property type="protein sequence ID" value="RDX54581.1"/>
    <property type="molecule type" value="Genomic_DNA"/>
</dbReference>
<protein>
    <submittedName>
        <fullName evidence="8">SET domain-containing protein</fullName>
    </submittedName>
</protein>
<dbReference type="Pfam" id="PF01753">
    <property type="entry name" value="zf-MYND"/>
    <property type="match status" value="1"/>
</dbReference>
<dbReference type="InterPro" id="IPR002893">
    <property type="entry name" value="Znf_MYND"/>
</dbReference>
<evidence type="ECO:0000256" key="4">
    <source>
        <dbReference type="PROSITE-ProRule" id="PRU00134"/>
    </source>
</evidence>
<dbReference type="GO" id="GO:0008270">
    <property type="term" value="F:zinc ion binding"/>
    <property type="evidence" value="ECO:0007669"/>
    <property type="project" value="UniProtKB-KW"/>
</dbReference>
<sequence length="503" mass="53998">MAMRPHVWVLSAVNLDQYCSACAGPAPAEGGLKRCPKCKTVRYCNSECQNRDWAWHKPECSALQKWAATAPSAEHAIPGEAVRCLGRILWGSQKEGLDSPWAQEIRMMQSNRASLQPSAFESQTHLAHSVVRYLGVSSPQELEPYGLRSAGDLVDLISRFTTNTFTLTAPSLTPIGICVAPAVALANHSCDPNAVIVFPRSPSASSAKEPLLHVVALREIAVGKEVRISYVDTTLPKALRQKELKEVYSFVCQCKLCSRAVPADPREALWCPKRCGGICPYPTEDDPLSRCVKCNAPIGDTDAVLDALRVGEEALDKATALQFRDPAKAKQLTSNIIPILTSAGVTPSSHPLLAMTRLHQELLIADLPTALSQETLDETVRTAAKYSAGLQSLLPKGHPVRAVALGELGKLLAVDEPSPPSGPNAAGRFPPSGPARLKLAYESLVKAHEELLIGFGKAGGGGQLGREVRDAIVRLEKELGVWTSGIRNALEDTRAARAGPSSK</sequence>
<evidence type="ECO:0000259" key="7">
    <source>
        <dbReference type="PROSITE" id="PS50865"/>
    </source>
</evidence>
<feature type="signal peptide" evidence="5">
    <location>
        <begin position="1"/>
        <end position="21"/>
    </location>
</feature>
<dbReference type="AlphaFoldDB" id="A0A371DPX3"/>
<dbReference type="STRING" id="139420.A0A371DPX3"/>
<feature type="domain" description="MYND-type" evidence="7">
    <location>
        <begin position="19"/>
        <end position="60"/>
    </location>
</feature>
<evidence type="ECO:0000256" key="2">
    <source>
        <dbReference type="ARBA" id="ARBA00022771"/>
    </source>
</evidence>
<dbReference type="InterPro" id="IPR046341">
    <property type="entry name" value="SET_dom_sf"/>
</dbReference>
<proteinExistence type="predicted"/>
<keyword evidence="9" id="KW-1185">Reference proteome</keyword>
<evidence type="ECO:0000256" key="5">
    <source>
        <dbReference type="SAM" id="SignalP"/>
    </source>
</evidence>
<dbReference type="Proteomes" id="UP000256964">
    <property type="component" value="Unassembled WGS sequence"/>
</dbReference>
<dbReference type="PROSITE" id="PS01360">
    <property type="entry name" value="ZF_MYND_1"/>
    <property type="match status" value="1"/>
</dbReference>
<dbReference type="SUPFAM" id="SSF144232">
    <property type="entry name" value="HIT/MYND zinc finger-like"/>
    <property type="match status" value="1"/>
</dbReference>
<dbReference type="Gene3D" id="6.10.140.2220">
    <property type="match status" value="1"/>
</dbReference>
<dbReference type="Gene3D" id="1.10.220.160">
    <property type="match status" value="1"/>
</dbReference>
<dbReference type="PANTHER" id="PTHR12197:SF251">
    <property type="entry name" value="EG:BACR7C10.4 PROTEIN"/>
    <property type="match status" value="1"/>
</dbReference>
<dbReference type="SUPFAM" id="SSF82199">
    <property type="entry name" value="SET domain"/>
    <property type="match status" value="1"/>
</dbReference>
<feature type="domain" description="SET" evidence="6">
    <location>
        <begin position="113"/>
        <end position="231"/>
    </location>
</feature>
<dbReference type="InterPro" id="IPR001214">
    <property type="entry name" value="SET_dom"/>
</dbReference>
<keyword evidence="3" id="KW-0862">Zinc</keyword>
<keyword evidence="1" id="KW-0479">Metal-binding</keyword>
<feature type="chain" id="PRO_5016893392" evidence="5">
    <location>
        <begin position="22"/>
        <end position="503"/>
    </location>
</feature>
<dbReference type="GO" id="GO:0005634">
    <property type="term" value="C:nucleus"/>
    <property type="evidence" value="ECO:0007669"/>
    <property type="project" value="TreeGrafter"/>
</dbReference>
<evidence type="ECO:0000313" key="8">
    <source>
        <dbReference type="EMBL" id="RDX54581.1"/>
    </source>
</evidence>
<evidence type="ECO:0000256" key="3">
    <source>
        <dbReference type="ARBA" id="ARBA00022833"/>
    </source>
</evidence>
<organism evidence="8 9">
    <name type="scientific">Lentinus brumalis</name>
    <dbReference type="NCBI Taxonomy" id="2498619"/>
    <lineage>
        <taxon>Eukaryota</taxon>
        <taxon>Fungi</taxon>
        <taxon>Dikarya</taxon>
        <taxon>Basidiomycota</taxon>
        <taxon>Agaricomycotina</taxon>
        <taxon>Agaricomycetes</taxon>
        <taxon>Polyporales</taxon>
        <taxon>Polyporaceae</taxon>
        <taxon>Lentinus</taxon>
    </lineage>
</organism>
<name>A0A371DPX3_9APHY</name>
<accession>A0A371DPX3</accession>
<dbReference type="Gene3D" id="2.170.270.10">
    <property type="entry name" value="SET domain"/>
    <property type="match status" value="1"/>
</dbReference>
<dbReference type="Pfam" id="PF00856">
    <property type="entry name" value="SET"/>
    <property type="match status" value="1"/>
</dbReference>
<gene>
    <name evidence="8" type="ORF">OH76DRAFT_1340385</name>
</gene>
<evidence type="ECO:0000313" key="9">
    <source>
        <dbReference type="Proteomes" id="UP000256964"/>
    </source>
</evidence>
<evidence type="ECO:0000259" key="6">
    <source>
        <dbReference type="PROSITE" id="PS50280"/>
    </source>
</evidence>
<keyword evidence="5" id="KW-0732">Signal</keyword>
<dbReference type="OrthoDB" id="265717at2759"/>
<dbReference type="PROSITE" id="PS50280">
    <property type="entry name" value="SET"/>
    <property type="match status" value="1"/>
</dbReference>